<dbReference type="InterPro" id="IPR013783">
    <property type="entry name" value="Ig-like_fold"/>
</dbReference>
<evidence type="ECO:0000256" key="1">
    <source>
        <dbReference type="ARBA" id="ARBA00005968"/>
    </source>
</evidence>
<comment type="similarity">
    <text evidence="1">Belongs to the transglutaminase superfamily. Transglutaminase family.</text>
</comment>
<comment type="caution">
    <text evidence="3">The sequence shown here is derived from an EMBL/GenBank/DDBJ whole genome shotgun (WGS) entry which is preliminary data.</text>
</comment>
<dbReference type="SUPFAM" id="SSF54001">
    <property type="entry name" value="Cysteine proteinases"/>
    <property type="match status" value="1"/>
</dbReference>
<dbReference type="InterPro" id="IPR050779">
    <property type="entry name" value="Transglutaminase"/>
</dbReference>
<feature type="domain" description="Transglutaminase C-terminal" evidence="2">
    <location>
        <begin position="138"/>
        <end position="222"/>
    </location>
</feature>
<evidence type="ECO:0000313" key="3">
    <source>
        <dbReference type="EMBL" id="KAK5614750.1"/>
    </source>
</evidence>
<name>A0AAV9S0H8_9TELE</name>
<dbReference type="InterPro" id="IPR008958">
    <property type="entry name" value="Transglutaminase_C"/>
</dbReference>
<evidence type="ECO:0000313" key="4">
    <source>
        <dbReference type="Proteomes" id="UP001311232"/>
    </source>
</evidence>
<dbReference type="GO" id="GO:0003810">
    <property type="term" value="F:protein-glutamine gamma-glutamyltransferase activity"/>
    <property type="evidence" value="ECO:0007669"/>
    <property type="project" value="InterPro"/>
</dbReference>
<organism evidence="3 4">
    <name type="scientific">Crenichthys baileyi</name>
    <name type="common">White River springfish</name>
    <dbReference type="NCBI Taxonomy" id="28760"/>
    <lineage>
        <taxon>Eukaryota</taxon>
        <taxon>Metazoa</taxon>
        <taxon>Chordata</taxon>
        <taxon>Craniata</taxon>
        <taxon>Vertebrata</taxon>
        <taxon>Euteleostomi</taxon>
        <taxon>Actinopterygii</taxon>
        <taxon>Neopterygii</taxon>
        <taxon>Teleostei</taxon>
        <taxon>Neoteleostei</taxon>
        <taxon>Acanthomorphata</taxon>
        <taxon>Ovalentaria</taxon>
        <taxon>Atherinomorphae</taxon>
        <taxon>Cyprinodontiformes</taxon>
        <taxon>Goodeidae</taxon>
        <taxon>Crenichthys</taxon>
    </lineage>
</organism>
<dbReference type="SUPFAM" id="SSF49309">
    <property type="entry name" value="Transglutaminase, two C-terminal domains"/>
    <property type="match status" value="1"/>
</dbReference>
<protein>
    <recommendedName>
        <fullName evidence="2">Transglutaminase C-terminal domain-containing protein</fullName>
    </recommendedName>
</protein>
<gene>
    <name evidence="3" type="ORF">CRENBAI_018713</name>
</gene>
<dbReference type="InterPro" id="IPR036238">
    <property type="entry name" value="Transglutaminase_C_sf"/>
</dbReference>
<dbReference type="Pfam" id="PF00927">
    <property type="entry name" value="Transglut_C"/>
    <property type="match status" value="1"/>
</dbReference>
<dbReference type="FunFam" id="2.60.40.10:FF:000090">
    <property type="entry name" value="Protein-glutamine gamma-glutamyltransferase 2"/>
    <property type="match status" value="1"/>
</dbReference>
<dbReference type="PANTHER" id="PTHR11590:SF6">
    <property type="entry name" value="PROTEIN-GLUTAMINE GAMMA-GLUTAMYLTRANSFERASE 2"/>
    <property type="match status" value="1"/>
</dbReference>
<dbReference type="AlphaFoldDB" id="A0AAV9S0H8"/>
<dbReference type="Gene3D" id="3.90.260.10">
    <property type="entry name" value="Transglutaminase-like"/>
    <property type="match status" value="1"/>
</dbReference>
<keyword evidence="4" id="KW-1185">Reference proteome</keyword>
<evidence type="ECO:0000259" key="2">
    <source>
        <dbReference type="Pfam" id="PF00927"/>
    </source>
</evidence>
<dbReference type="PANTHER" id="PTHR11590">
    <property type="entry name" value="PROTEIN-GLUTAMINE GAMMA-GLUTAMYLTRANSFERASE"/>
    <property type="match status" value="1"/>
</dbReference>
<dbReference type="Gene3D" id="2.60.40.10">
    <property type="entry name" value="Immunoglobulins"/>
    <property type="match status" value="1"/>
</dbReference>
<accession>A0AAV9S0H8</accession>
<dbReference type="EMBL" id="JAHHUM010001154">
    <property type="protein sequence ID" value="KAK5614750.1"/>
    <property type="molecule type" value="Genomic_DNA"/>
</dbReference>
<reference evidence="3 4" key="1">
    <citation type="submission" date="2021-06" db="EMBL/GenBank/DDBJ databases">
        <authorList>
            <person name="Palmer J.M."/>
        </authorList>
    </citation>
    <scope>NUCLEOTIDE SEQUENCE [LARGE SCALE GENOMIC DNA]</scope>
    <source>
        <strain evidence="3 4">MEX-2019</strain>
        <tissue evidence="3">Muscle</tissue>
    </source>
</reference>
<dbReference type="Proteomes" id="UP001311232">
    <property type="component" value="Unassembled WGS sequence"/>
</dbReference>
<proteinExistence type="inferred from homology"/>
<sequence>MVDMMAGRLWMQLHRKSEGMFCCGPAPVKAILNGDTDLKYDVPFIFAEFNADRDTWLINEDGSKVKIESDTKIVGQYISTKATGSNQRMDITNFYKHTEGSKLERSVFRYALAKLENKSGGEHLGPMGSPQLLIHFEKVFNEARVNQEMTVEVAFVNPVSKILRDCTLTPSGMGLLHCEEITKLPDLMPNNRVCVKLIIVPHKSGERTLLVGFDCASYKDIKTS</sequence>
<dbReference type="InterPro" id="IPR038765">
    <property type="entry name" value="Papain-like_cys_pep_sf"/>
</dbReference>
<dbReference type="InterPro" id="IPR036985">
    <property type="entry name" value="Transglutaminase-like_sf"/>
</dbReference>